<proteinExistence type="predicted"/>
<accession>A0A3G5AEH2</accession>
<gene>
    <name evidence="1" type="ORF">Hyperionvirus21_7</name>
</gene>
<organism evidence="1">
    <name type="scientific">Hyperionvirus sp</name>
    <dbReference type="NCBI Taxonomy" id="2487770"/>
    <lineage>
        <taxon>Viruses</taxon>
        <taxon>Varidnaviria</taxon>
        <taxon>Bamfordvirae</taxon>
        <taxon>Nucleocytoviricota</taxon>
        <taxon>Megaviricetes</taxon>
        <taxon>Imitervirales</taxon>
        <taxon>Mimiviridae</taxon>
        <taxon>Klosneuvirinae</taxon>
    </lineage>
</organism>
<dbReference type="EMBL" id="MK072403">
    <property type="protein sequence ID" value="AYV84273.1"/>
    <property type="molecule type" value="Genomic_DNA"/>
</dbReference>
<sequence>MEGNDRGRPKKYANDEERRAAKLADKKRWYAKYGGTNVVEYNKKYYEAHKDKEKEVPGEIFSATSYQPFEMKVAEKPLPIPQKAGYSFSNIGFFYAKYA</sequence>
<evidence type="ECO:0000313" key="1">
    <source>
        <dbReference type="EMBL" id="AYV84273.1"/>
    </source>
</evidence>
<protein>
    <submittedName>
        <fullName evidence="1">Uncharacterized protein</fullName>
    </submittedName>
</protein>
<name>A0A3G5AEH2_9VIRU</name>
<reference evidence="1" key="1">
    <citation type="submission" date="2018-10" db="EMBL/GenBank/DDBJ databases">
        <title>Hidden diversity of soil giant viruses.</title>
        <authorList>
            <person name="Schulz F."/>
            <person name="Alteio L."/>
            <person name="Goudeau D."/>
            <person name="Ryan E.M."/>
            <person name="Malmstrom R.R."/>
            <person name="Blanchard J."/>
            <person name="Woyke T."/>
        </authorList>
    </citation>
    <scope>NUCLEOTIDE SEQUENCE</scope>
    <source>
        <strain evidence="1">HYV1</strain>
    </source>
</reference>